<evidence type="ECO:0000313" key="3">
    <source>
        <dbReference type="Proteomes" id="UP001077662"/>
    </source>
</evidence>
<comment type="caution">
    <text evidence="2">The sequence shown here is derived from an EMBL/GenBank/DDBJ whole genome shotgun (WGS) entry which is preliminary data.</text>
</comment>
<dbReference type="EMBL" id="JAPTNE010000007">
    <property type="protein sequence ID" value="MCZ0806662.1"/>
    <property type="molecule type" value="Genomic_DNA"/>
</dbReference>
<evidence type="ECO:0000256" key="1">
    <source>
        <dbReference type="SAM" id="Coils"/>
    </source>
</evidence>
<keyword evidence="1" id="KW-0175">Coiled coil</keyword>
<accession>A0AAP3DES3</accession>
<feature type="coiled-coil region" evidence="1">
    <location>
        <begin position="7"/>
        <end position="34"/>
    </location>
</feature>
<dbReference type="RefSeq" id="WP_258433207.1">
    <property type="nucleotide sequence ID" value="NZ_JANSGW010000007.1"/>
</dbReference>
<gene>
    <name evidence="2" type="ORF">O0554_06970</name>
</gene>
<name>A0AAP3DES3_BRELA</name>
<evidence type="ECO:0000313" key="2">
    <source>
        <dbReference type="EMBL" id="MCZ0806662.1"/>
    </source>
</evidence>
<sequence>MLTNYQLANIEAEIERLATEQEKTKAEIRQLEAYINPAKSKLNRLLAFDARLTDCIRMRQAAVMQLKLKENLVH</sequence>
<dbReference type="Proteomes" id="UP001077662">
    <property type="component" value="Unassembled WGS sequence"/>
</dbReference>
<proteinExistence type="predicted"/>
<reference evidence="2" key="1">
    <citation type="submission" date="2022-09" db="EMBL/GenBank/DDBJ databases">
        <title>Genome analysis and characterization of larvicidal activity of Brevibacillus strains.</title>
        <authorList>
            <person name="Patrusheva E.V."/>
            <person name="Izotova A.O."/>
            <person name="Toshchakov S.V."/>
            <person name="Sineoky S.P."/>
        </authorList>
    </citation>
    <scope>NUCLEOTIDE SEQUENCE</scope>
    <source>
        <strain evidence="2">VKPM_B-13247</strain>
    </source>
</reference>
<dbReference type="AlphaFoldDB" id="A0AAP3DES3"/>
<protein>
    <submittedName>
        <fullName evidence="2">Uncharacterized protein</fullName>
    </submittedName>
</protein>
<organism evidence="2 3">
    <name type="scientific">Brevibacillus laterosporus</name>
    <name type="common">Bacillus laterosporus</name>
    <dbReference type="NCBI Taxonomy" id="1465"/>
    <lineage>
        <taxon>Bacteria</taxon>
        <taxon>Bacillati</taxon>
        <taxon>Bacillota</taxon>
        <taxon>Bacilli</taxon>
        <taxon>Bacillales</taxon>
        <taxon>Paenibacillaceae</taxon>
        <taxon>Brevibacillus</taxon>
    </lineage>
</organism>